<keyword evidence="2" id="KW-0067">ATP-binding</keyword>
<reference evidence="4 5" key="1">
    <citation type="submission" date="2015-02" db="EMBL/GenBank/DDBJ databases">
        <title>Improved understanding of the partial-nitritation anammox process through 23 genomes representing the majority of the microbial community.</title>
        <authorList>
            <person name="Speth D.R."/>
            <person name="In T Zandt M."/>
            <person name="Guerrero Cruz S."/>
            <person name="Jetten M.S."/>
            <person name="Dutilh B.E."/>
        </authorList>
    </citation>
    <scope>NUCLEOTIDE SEQUENCE [LARGE SCALE GENOMIC DNA]</scope>
    <source>
        <strain evidence="4">OLB21</strain>
    </source>
</reference>
<keyword evidence="4" id="KW-0548">Nucleotidyltransferase</keyword>
<feature type="domain" description="Fido" evidence="3">
    <location>
        <begin position="103"/>
        <end position="255"/>
    </location>
</feature>
<keyword evidence="4" id="KW-0808">Transferase</keyword>
<dbReference type="SUPFAM" id="SSF46785">
    <property type="entry name" value="Winged helix' DNA-binding domain"/>
    <property type="match status" value="1"/>
</dbReference>
<dbReference type="GO" id="GO:0016779">
    <property type="term" value="F:nucleotidyltransferase activity"/>
    <property type="evidence" value="ECO:0007669"/>
    <property type="project" value="UniProtKB-KW"/>
</dbReference>
<feature type="binding site" evidence="2">
    <location>
        <begin position="233"/>
        <end position="234"/>
    </location>
    <ligand>
        <name>ATP</name>
        <dbReference type="ChEBI" id="CHEBI:30616"/>
    </ligand>
</feature>
<dbReference type="Gene3D" id="1.10.3290.10">
    <property type="entry name" value="Fido-like domain"/>
    <property type="match status" value="1"/>
</dbReference>
<comment type="caution">
    <text evidence="4">The sequence shown here is derived from an EMBL/GenBank/DDBJ whole genome shotgun (WGS) entry which is preliminary data.</text>
</comment>
<dbReference type="SUPFAM" id="SSF140931">
    <property type="entry name" value="Fic-like"/>
    <property type="match status" value="1"/>
</dbReference>
<dbReference type="Proteomes" id="UP000070449">
    <property type="component" value="Unassembled WGS sequence"/>
</dbReference>
<feature type="binding site" evidence="2">
    <location>
        <position position="242"/>
    </location>
    <ligand>
        <name>ATP</name>
        <dbReference type="ChEBI" id="CHEBI:30616"/>
    </ligand>
</feature>
<dbReference type="PROSITE" id="PS51459">
    <property type="entry name" value="FIDO"/>
    <property type="match status" value="1"/>
</dbReference>
<keyword evidence="2" id="KW-0547">Nucleotide-binding</keyword>
<dbReference type="Pfam" id="PF02661">
    <property type="entry name" value="Fic"/>
    <property type="match status" value="1"/>
</dbReference>
<dbReference type="InterPro" id="IPR036390">
    <property type="entry name" value="WH_DNA-bd_sf"/>
</dbReference>
<organism evidence="4 5">
    <name type="scientific">candidate division WS6 bacterium OLB21</name>
    <dbReference type="NCBI Taxonomy" id="1617427"/>
    <lineage>
        <taxon>Bacteria</taxon>
        <taxon>Candidatus Dojkabacteria</taxon>
    </lineage>
</organism>
<dbReference type="InterPro" id="IPR040198">
    <property type="entry name" value="Fido_containing"/>
</dbReference>
<dbReference type="Gene3D" id="1.10.10.10">
    <property type="entry name" value="Winged helix-like DNA-binding domain superfamily/Winged helix DNA-binding domain"/>
    <property type="match status" value="1"/>
</dbReference>
<proteinExistence type="predicted"/>
<dbReference type="STRING" id="1617427.UZ20_WS6002001147"/>
<dbReference type="InterPro" id="IPR036388">
    <property type="entry name" value="WH-like_DNA-bd_sf"/>
</dbReference>
<dbReference type="InterPro" id="IPR000835">
    <property type="entry name" value="HTH_MarR-typ"/>
</dbReference>
<evidence type="ECO:0000259" key="3">
    <source>
        <dbReference type="PROSITE" id="PS51459"/>
    </source>
</evidence>
<evidence type="ECO:0000256" key="1">
    <source>
        <dbReference type="PIRSR" id="PIRSR640198-1"/>
    </source>
</evidence>
<dbReference type="AlphaFoldDB" id="A0A136KE87"/>
<name>A0A136KE87_9BACT</name>
<dbReference type="InterPro" id="IPR036597">
    <property type="entry name" value="Fido-like_dom_sf"/>
</dbReference>
<evidence type="ECO:0000313" key="5">
    <source>
        <dbReference type="Proteomes" id="UP000070449"/>
    </source>
</evidence>
<dbReference type="Pfam" id="PF12802">
    <property type="entry name" value="MarR_2"/>
    <property type="match status" value="1"/>
</dbReference>
<dbReference type="EC" id="2.7.7.-" evidence="4"/>
<gene>
    <name evidence="4" type="ORF">UZ20_WS6002001147</name>
</gene>
<feature type="active site" evidence="1">
    <location>
        <position position="191"/>
    </location>
</feature>
<sequence>MPFKYNIDNTVLNILSRFYELHGAIYASLHLLPGDILKDLTEKTSELAAFAAVTKNTNLIREAGSELIQNSILSQVPIERRLYYKQYLHILKDFKKMVVTPEFNNDFIVNLHRHVLGRDENNAHFRTARKKLSAEYIEDGIHYTVNSEVKTSPDDIETKLESFVEWLNANYNSENPIILAAMTYFQIAAIHPFQRANGRMSKLLARRILYSNAIDPRLVLSIDDYFVLHQHYYYKVIERAINSLDLTEWIEFFAKAMLHSAMQTCDLLKQLSGGSIDIKRQRYINLTPREIRALRIIMNENSVSGSYIAKKLKTSRQNVHEIIKSLIDKGLIAKKGKNTGTRYVYSQ</sequence>
<dbReference type="GO" id="GO:0003700">
    <property type="term" value="F:DNA-binding transcription factor activity"/>
    <property type="evidence" value="ECO:0007669"/>
    <property type="project" value="InterPro"/>
</dbReference>
<accession>A0A136KE87</accession>
<evidence type="ECO:0000256" key="2">
    <source>
        <dbReference type="PIRSR" id="PIRSR640198-2"/>
    </source>
</evidence>
<dbReference type="GO" id="GO:0005524">
    <property type="term" value="F:ATP binding"/>
    <property type="evidence" value="ECO:0007669"/>
    <property type="project" value="UniProtKB-KW"/>
</dbReference>
<dbReference type="PANTHER" id="PTHR13504">
    <property type="entry name" value="FIDO DOMAIN-CONTAINING PROTEIN DDB_G0283145"/>
    <property type="match status" value="1"/>
</dbReference>
<dbReference type="EMBL" id="JYPD01000031">
    <property type="protein sequence ID" value="KXK07678.1"/>
    <property type="molecule type" value="Genomic_DNA"/>
</dbReference>
<dbReference type="PANTHER" id="PTHR13504:SF38">
    <property type="entry name" value="FIDO DOMAIN-CONTAINING PROTEIN"/>
    <property type="match status" value="1"/>
</dbReference>
<protein>
    <submittedName>
        <fullName evidence="4">Adenosine monophosphate-protein transferase SoFic</fullName>
        <ecNumber evidence="4">2.7.7.-</ecNumber>
    </submittedName>
</protein>
<evidence type="ECO:0000313" key="4">
    <source>
        <dbReference type="EMBL" id="KXK07678.1"/>
    </source>
</evidence>
<dbReference type="InterPro" id="IPR003812">
    <property type="entry name" value="Fido"/>
</dbReference>